<evidence type="ECO:0000256" key="6">
    <source>
        <dbReference type="ARBA" id="ARBA00022597"/>
    </source>
</evidence>
<reference evidence="14" key="1">
    <citation type="submission" date="2025-08" db="UniProtKB">
        <authorList>
            <consortium name="Ensembl"/>
        </authorList>
    </citation>
    <scope>IDENTIFICATION</scope>
</reference>
<evidence type="ECO:0000313" key="14">
    <source>
        <dbReference type="Ensembl" id="ENSNMLP00000038329.1"/>
    </source>
</evidence>
<evidence type="ECO:0000256" key="10">
    <source>
        <dbReference type="ARBA" id="ARBA00037777"/>
    </source>
</evidence>
<dbReference type="GO" id="GO:0012505">
    <property type="term" value="C:endomembrane system"/>
    <property type="evidence" value="ECO:0007669"/>
    <property type="project" value="UniProtKB-SubCell"/>
</dbReference>
<evidence type="ECO:0000256" key="1">
    <source>
        <dbReference type="ARBA" id="ARBA00004127"/>
    </source>
</evidence>
<dbReference type="GO" id="GO:0072359">
    <property type="term" value="P:circulatory system development"/>
    <property type="evidence" value="ECO:0007669"/>
    <property type="project" value="TreeGrafter"/>
</dbReference>
<keyword evidence="9 13" id="KW-0472">Membrane</keyword>
<keyword evidence="7 13" id="KW-0812">Transmembrane</keyword>
<keyword evidence="15" id="KW-1185">Reference proteome</keyword>
<dbReference type="GO" id="GO:0048471">
    <property type="term" value="C:perinuclear region of cytoplasm"/>
    <property type="evidence" value="ECO:0007669"/>
    <property type="project" value="UniProtKB-SubCell"/>
</dbReference>
<organism evidence="14 15">
    <name type="scientific">Neogobius melanostomus</name>
    <name type="common">round goby</name>
    <dbReference type="NCBI Taxonomy" id="47308"/>
    <lineage>
        <taxon>Eukaryota</taxon>
        <taxon>Metazoa</taxon>
        <taxon>Chordata</taxon>
        <taxon>Craniata</taxon>
        <taxon>Vertebrata</taxon>
        <taxon>Euteleostomi</taxon>
        <taxon>Actinopterygii</taxon>
        <taxon>Neopterygii</taxon>
        <taxon>Teleostei</taxon>
        <taxon>Neoteleostei</taxon>
        <taxon>Acanthomorphata</taxon>
        <taxon>Gobiaria</taxon>
        <taxon>Gobiiformes</taxon>
        <taxon>Gobioidei</taxon>
        <taxon>Gobiidae</taxon>
        <taxon>Benthophilinae</taxon>
        <taxon>Neogobiini</taxon>
        <taxon>Neogobius</taxon>
    </lineage>
</organism>
<protein>
    <recommendedName>
        <fullName evidence="11">Solute carrier family 2, facilitated glucose transporter member 10</fullName>
    </recommendedName>
    <alternativeName>
        <fullName evidence="12">Glucose transporter type 10</fullName>
    </alternativeName>
</protein>
<evidence type="ECO:0000256" key="9">
    <source>
        <dbReference type="ARBA" id="ARBA00023136"/>
    </source>
</evidence>
<evidence type="ECO:0000256" key="3">
    <source>
        <dbReference type="ARBA" id="ARBA00007004"/>
    </source>
</evidence>
<keyword evidence="6" id="KW-0762">Sugar transport</keyword>
<dbReference type="Ensembl" id="ENSNMLT00000042677.1">
    <property type="protein sequence ID" value="ENSNMLP00000038329.1"/>
    <property type="gene ID" value="ENSNMLG00000023679.1"/>
</dbReference>
<proteinExistence type="inferred from homology"/>
<name>A0A8C6URM9_9GOBI</name>
<dbReference type="PRINTS" id="PR00171">
    <property type="entry name" value="SUGRTRNSPORT"/>
</dbReference>
<dbReference type="AlphaFoldDB" id="A0A8C6URM9"/>
<dbReference type="InterPro" id="IPR050820">
    <property type="entry name" value="MFS_Sugar_Transporter"/>
</dbReference>
<dbReference type="InterPro" id="IPR003663">
    <property type="entry name" value="Sugar/inositol_transpt"/>
</dbReference>
<evidence type="ECO:0000256" key="7">
    <source>
        <dbReference type="ARBA" id="ARBA00022692"/>
    </source>
</evidence>
<comment type="subcellular location">
    <subcellularLocation>
        <location evidence="2">Cytoplasm</location>
        <location evidence="2">Perinuclear region</location>
    </subcellularLocation>
    <subcellularLocation>
        <location evidence="1">Endomembrane system</location>
        <topology evidence="1">Multi-pass membrane protein</topology>
    </subcellularLocation>
</comment>
<evidence type="ECO:0000256" key="5">
    <source>
        <dbReference type="ARBA" id="ARBA00022490"/>
    </source>
</evidence>
<evidence type="ECO:0000256" key="4">
    <source>
        <dbReference type="ARBA" id="ARBA00022448"/>
    </source>
</evidence>
<comment type="function">
    <text evidence="10">Facilitative glucose transporter required for the development of the cardiovascular system.</text>
</comment>
<dbReference type="GO" id="GO:1904659">
    <property type="term" value="P:D-glucose transmembrane transport"/>
    <property type="evidence" value="ECO:0007669"/>
    <property type="project" value="TreeGrafter"/>
</dbReference>
<dbReference type="GO" id="GO:0055056">
    <property type="term" value="F:D-glucose transmembrane transporter activity"/>
    <property type="evidence" value="ECO:0007669"/>
    <property type="project" value="TreeGrafter"/>
</dbReference>
<evidence type="ECO:0000256" key="11">
    <source>
        <dbReference type="ARBA" id="ARBA00039240"/>
    </source>
</evidence>
<evidence type="ECO:0000256" key="13">
    <source>
        <dbReference type="SAM" id="Phobius"/>
    </source>
</evidence>
<dbReference type="PANTHER" id="PTHR48023:SF7">
    <property type="entry name" value="SOLUTE CARRIER FAMILY 2, FACILITATED GLUCOSE TRANSPORTER MEMBER 10"/>
    <property type="match status" value="1"/>
</dbReference>
<dbReference type="Gene3D" id="1.20.1250.20">
    <property type="entry name" value="MFS general substrate transporter like domains"/>
    <property type="match status" value="1"/>
</dbReference>
<feature type="transmembrane region" description="Helical" evidence="13">
    <location>
        <begin position="264"/>
        <end position="285"/>
    </location>
</feature>
<dbReference type="Pfam" id="PF00083">
    <property type="entry name" value="Sugar_tr"/>
    <property type="match status" value="1"/>
</dbReference>
<comment type="similarity">
    <text evidence="3">Belongs to the major facilitator superfamily. Sugar transporter (TC 2.A.1.1) family. Glucose transporter subfamily.</text>
</comment>
<evidence type="ECO:0000313" key="15">
    <source>
        <dbReference type="Proteomes" id="UP000694523"/>
    </source>
</evidence>
<keyword evidence="5" id="KW-0963">Cytoplasm</keyword>
<keyword evidence="4" id="KW-0813">Transport</keyword>
<accession>A0A8C6URM9</accession>
<dbReference type="InterPro" id="IPR005828">
    <property type="entry name" value="MFS_sugar_transport-like"/>
</dbReference>
<feature type="transmembrane region" description="Helical" evidence="13">
    <location>
        <begin position="202"/>
        <end position="226"/>
    </location>
</feature>
<keyword evidence="8 13" id="KW-1133">Transmembrane helix</keyword>
<dbReference type="PANTHER" id="PTHR48023">
    <property type="entry name" value="D-XYLOSE-PROTON SYMPORTER-LIKE 2"/>
    <property type="match status" value="1"/>
</dbReference>
<evidence type="ECO:0000256" key="2">
    <source>
        <dbReference type="ARBA" id="ARBA00004556"/>
    </source>
</evidence>
<sequence length="361" mass="39136">MDVWPGRSAHTGSTGCLMLSSFSHSIERCSTAFSARDPGADQRVHLHVPFPHKGQHENTDHDWSCSSAVSTVDRAAQCPALRLHHLLHAWVPQPHRSPGLGRVGAGQSPVHFALYGIVGPSGASTSADRGCSVMAISLMIIGLLCTHSHVDEMTCVSKDISSNANITTTYAHVTVNDNETTINGGASLETKSPFHAPAANGIVLLSLMAVVGAYSIGFGPLTWLLLSEIFPAEVRGRAFAFTNCFNWSAHLLVTSTFLNLVDAIGLPGLFVSYGAIASAAAVFFCKILPETKGKSLEDIDQELRLHRFYQKQDCCSFACKRNRPPIIRRCSVKTCLDSQCCSFEAYIKHNKALKQTCFVYL</sequence>
<evidence type="ECO:0000256" key="12">
    <source>
        <dbReference type="ARBA" id="ARBA00042909"/>
    </source>
</evidence>
<evidence type="ECO:0000256" key="8">
    <source>
        <dbReference type="ARBA" id="ARBA00022989"/>
    </source>
</evidence>
<dbReference type="SUPFAM" id="SSF103473">
    <property type="entry name" value="MFS general substrate transporter"/>
    <property type="match status" value="1"/>
</dbReference>
<reference evidence="14" key="2">
    <citation type="submission" date="2025-09" db="UniProtKB">
        <authorList>
            <consortium name="Ensembl"/>
        </authorList>
    </citation>
    <scope>IDENTIFICATION</scope>
</reference>
<dbReference type="Proteomes" id="UP000694523">
    <property type="component" value="Unplaced"/>
</dbReference>
<dbReference type="GO" id="GO:0016020">
    <property type="term" value="C:membrane"/>
    <property type="evidence" value="ECO:0007669"/>
    <property type="project" value="InterPro"/>
</dbReference>
<dbReference type="InterPro" id="IPR036259">
    <property type="entry name" value="MFS_trans_sf"/>
</dbReference>